<dbReference type="Gene3D" id="3.40.1160.10">
    <property type="entry name" value="Acetylglutamate kinase-like"/>
    <property type="match status" value="1"/>
</dbReference>
<dbReference type="SUPFAM" id="SSF53633">
    <property type="entry name" value="Carbamate kinase-like"/>
    <property type="match status" value="1"/>
</dbReference>
<protein>
    <submittedName>
        <fullName evidence="1">Uridylate kinase</fullName>
    </submittedName>
</protein>
<evidence type="ECO:0000313" key="2">
    <source>
        <dbReference type="Proteomes" id="UP000591948"/>
    </source>
</evidence>
<gene>
    <name evidence="1" type="ORF">HKBW3S33_01562</name>
</gene>
<name>A0A6V8P677_9ACTN</name>
<comment type="caution">
    <text evidence="1">The sequence shown here is derived from an EMBL/GenBank/DDBJ whole genome shotgun (WGS) entry which is preliminary data.</text>
</comment>
<sequence>ATAVSLCMDNHIPIIVFNLSDPDNIRKAILGQKIGTIITQGE</sequence>
<proteinExistence type="predicted"/>
<dbReference type="EMBL" id="BLRY01000124">
    <property type="protein sequence ID" value="GFP28145.1"/>
    <property type="molecule type" value="Genomic_DNA"/>
</dbReference>
<dbReference type="Proteomes" id="UP000591948">
    <property type="component" value="Unassembled WGS sequence"/>
</dbReference>
<feature type="non-terminal residue" evidence="1">
    <location>
        <position position="1"/>
    </location>
</feature>
<accession>A0A6V8P677</accession>
<keyword evidence="1" id="KW-0808">Transferase</keyword>
<dbReference type="InterPro" id="IPR036393">
    <property type="entry name" value="AceGlu_kinase-like_sf"/>
</dbReference>
<reference evidence="1 2" key="1">
    <citation type="journal article" date="2020" name="Front. Microbiol.">
        <title>Single-cell genomics of novel Actinobacteria with the Wood-Ljungdahl pathway discovered in a serpentinizing system.</title>
        <authorList>
            <person name="Merino N."/>
            <person name="Kawai M."/>
            <person name="Boyd E.S."/>
            <person name="Colman D.R."/>
            <person name="McGlynn S.E."/>
            <person name="Nealson K.H."/>
            <person name="Kurokawa K."/>
            <person name="Hongoh Y."/>
        </authorList>
    </citation>
    <scope>NUCLEOTIDE SEQUENCE [LARGE SCALE GENOMIC DNA]</scope>
    <source>
        <strain evidence="1 2">S33</strain>
    </source>
</reference>
<dbReference type="AlphaFoldDB" id="A0A6V8P677"/>
<evidence type="ECO:0000313" key="1">
    <source>
        <dbReference type="EMBL" id="GFP28145.1"/>
    </source>
</evidence>
<organism evidence="1 2">
    <name type="scientific">Candidatus Hakubella thermalkaliphila</name>
    <dbReference type="NCBI Taxonomy" id="2754717"/>
    <lineage>
        <taxon>Bacteria</taxon>
        <taxon>Bacillati</taxon>
        <taxon>Actinomycetota</taxon>
        <taxon>Actinomycetota incertae sedis</taxon>
        <taxon>Candidatus Hakubellales</taxon>
        <taxon>Candidatus Hakubellaceae</taxon>
        <taxon>Candidatus Hakubella</taxon>
    </lineage>
</organism>
<dbReference type="GO" id="GO:0016301">
    <property type="term" value="F:kinase activity"/>
    <property type="evidence" value="ECO:0007669"/>
    <property type="project" value="UniProtKB-KW"/>
</dbReference>
<keyword evidence="1" id="KW-0418">Kinase</keyword>
<keyword evidence="2" id="KW-1185">Reference proteome</keyword>